<dbReference type="Gene3D" id="3.40.50.300">
    <property type="entry name" value="P-loop containing nucleotide triphosphate hydrolases"/>
    <property type="match status" value="1"/>
</dbReference>
<dbReference type="SMART" id="SM01043">
    <property type="entry name" value="BTAD"/>
    <property type="match status" value="1"/>
</dbReference>
<evidence type="ECO:0000256" key="2">
    <source>
        <dbReference type="ARBA" id="ARBA00023125"/>
    </source>
</evidence>
<gene>
    <name evidence="6" type="ORF">Apa02nite_034630</name>
</gene>
<dbReference type="Proteomes" id="UP000624709">
    <property type="component" value="Unassembled WGS sequence"/>
</dbReference>
<dbReference type="PANTHER" id="PTHR47691:SF3">
    <property type="entry name" value="HTH-TYPE TRANSCRIPTIONAL REGULATOR RV0890C-RELATED"/>
    <property type="match status" value="1"/>
</dbReference>
<feature type="domain" description="OmpR/PhoB-type" evidence="4">
    <location>
        <begin position="23"/>
        <end position="94"/>
    </location>
</feature>
<organism evidence="6 7">
    <name type="scientific">Actinoplanes palleronii</name>
    <dbReference type="NCBI Taxonomy" id="113570"/>
    <lineage>
        <taxon>Bacteria</taxon>
        <taxon>Bacillati</taxon>
        <taxon>Actinomycetota</taxon>
        <taxon>Actinomycetes</taxon>
        <taxon>Micromonosporales</taxon>
        <taxon>Micromonosporaceae</taxon>
        <taxon>Actinoplanes</taxon>
    </lineage>
</organism>
<protein>
    <submittedName>
        <fullName evidence="6">SARP family transcriptional regulator</fullName>
    </submittedName>
</protein>
<name>A0ABQ4B9L6_9ACTN</name>
<dbReference type="SUPFAM" id="SSF48452">
    <property type="entry name" value="TPR-like"/>
    <property type="match status" value="1"/>
</dbReference>
<dbReference type="SMART" id="SM00862">
    <property type="entry name" value="Trans_reg_C"/>
    <property type="match status" value="1"/>
</dbReference>
<evidence type="ECO:0000259" key="5">
    <source>
        <dbReference type="SMART" id="SM01043"/>
    </source>
</evidence>
<dbReference type="SUPFAM" id="SSF52540">
    <property type="entry name" value="P-loop containing nucleoside triphosphate hydrolases"/>
    <property type="match status" value="1"/>
</dbReference>
<dbReference type="InterPro" id="IPR027417">
    <property type="entry name" value="P-loop_NTPase"/>
</dbReference>
<dbReference type="InterPro" id="IPR001867">
    <property type="entry name" value="OmpR/PhoB-type_DNA-bd"/>
</dbReference>
<evidence type="ECO:0000256" key="1">
    <source>
        <dbReference type="ARBA" id="ARBA00005820"/>
    </source>
</evidence>
<dbReference type="InterPro" id="IPR005158">
    <property type="entry name" value="BTAD"/>
</dbReference>
<reference evidence="6 7" key="1">
    <citation type="submission" date="2021-01" db="EMBL/GenBank/DDBJ databases">
        <title>Whole genome shotgun sequence of Actinoplanes palleronii NBRC 14916.</title>
        <authorList>
            <person name="Komaki H."/>
            <person name="Tamura T."/>
        </authorList>
    </citation>
    <scope>NUCLEOTIDE SEQUENCE [LARGE SCALE GENOMIC DNA]</scope>
    <source>
        <strain evidence="6 7">NBRC 14916</strain>
    </source>
</reference>
<dbReference type="Gene3D" id="1.10.10.10">
    <property type="entry name" value="Winged helix-like DNA-binding domain superfamily/Winged helix DNA-binding domain"/>
    <property type="match status" value="1"/>
</dbReference>
<keyword evidence="7" id="KW-1185">Reference proteome</keyword>
<feature type="region of interest" description="Disordered" evidence="3">
    <location>
        <begin position="711"/>
        <end position="732"/>
    </location>
</feature>
<dbReference type="Pfam" id="PF03704">
    <property type="entry name" value="BTAD"/>
    <property type="match status" value="1"/>
</dbReference>
<dbReference type="SUPFAM" id="SSF46894">
    <property type="entry name" value="C-terminal effector domain of the bipartite response regulators"/>
    <property type="match status" value="1"/>
</dbReference>
<dbReference type="RefSeq" id="WP_203825871.1">
    <property type="nucleotide sequence ID" value="NZ_BAAATY010000014.1"/>
</dbReference>
<evidence type="ECO:0000313" key="6">
    <source>
        <dbReference type="EMBL" id="GIE67355.1"/>
    </source>
</evidence>
<feature type="domain" description="Bacterial transcriptional activator" evidence="5">
    <location>
        <begin position="101"/>
        <end position="247"/>
    </location>
</feature>
<accession>A0ABQ4B9L6</accession>
<dbReference type="Gene3D" id="1.25.40.10">
    <property type="entry name" value="Tetratricopeptide repeat domain"/>
    <property type="match status" value="1"/>
</dbReference>
<dbReference type="EMBL" id="BOMS01000046">
    <property type="protein sequence ID" value="GIE67355.1"/>
    <property type="molecule type" value="Genomic_DNA"/>
</dbReference>
<dbReference type="InterPro" id="IPR011990">
    <property type="entry name" value="TPR-like_helical_dom_sf"/>
</dbReference>
<dbReference type="PANTHER" id="PTHR47691">
    <property type="entry name" value="REGULATOR-RELATED"/>
    <property type="match status" value="1"/>
</dbReference>
<comment type="caution">
    <text evidence="6">The sequence shown here is derived from an EMBL/GenBank/DDBJ whole genome shotgun (WGS) entry which is preliminary data.</text>
</comment>
<dbReference type="InterPro" id="IPR016032">
    <property type="entry name" value="Sig_transdc_resp-reg_C-effctor"/>
</dbReference>
<dbReference type="InterPro" id="IPR036388">
    <property type="entry name" value="WH-like_DNA-bd_sf"/>
</dbReference>
<keyword evidence="2" id="KW-0238">DNA-binding</keyword>
<evidence type="ECO:0000313" key="7">
    <source>
        <dbReference type="Proteomes" id="UP000624709"/>
    </source>
</evidence>
<evidence type="ECO:0000256" key="3">
    <source>
        <dbReference type="SAM" id="MobiDB-lite"/>
    </source>
</evidence>
<evidence type="ECO:0000259" key="4">
    <source>
        <dbReference type="SMART" id="SM00862"/>
    </source>
</evidence>
<proteinExistence type="inferred from homology"/>
<dbReference type="PRINTS" id="PR00364">
    <property type="entry name" value="DISEASERSIST"/>
</dbReference>
<sequence>MDGGARLRITLLGAFRVARGDVDLPVPGARLRGLVVRLALAGGRAVEPGVLIDAIWGEDPPADATHALQALVSRLRRALGAPGDVAQVAGGYRLAVDPADVDALRFEHLAAAGRDRLRGADPAASVDALGAAVALWGADPGAEPSAVAAVAPAAATRLAAVSVEAVADLADAELSLGHAEAAAARLTTLLVERPVHERAAALLIDALSAQGRQAEALGRYEQVREALAAALGAEPGAALRERHLRLLHAPADEQPAPALGGADRWSERDGLGNLPMPLTSFVGREDDLARIDTLFGAGGRLVTVLGPGGAGKTRLAVEAARRHRHEHRDGAWLIDLAAVTEPGKIGAAVLAGSGLRGGAMFDARQRAEGDERDVLVDQLGGRRILLVVDNCEHLIDAVANLIGTLLTRCPGLHVLATSREPLAIDGEALVPLGPLTLPGPDDDAEQAGRTASVRLFRERSAAVRPGFAVDAGTLIDVVRVVRGLDGLPLALELAAARLRTLSLAQLADGLSDRFRLLVTGSRTALPRHRTLGAVIAWSWELLSASERTVAERIAILPGGVTAASATAVCAGTVVPDADVPDLLAALVDRSLLHLAPEPGRYRMLETIREYGTERLTETDQLGAVRDLAAGHVADLIARNDPLLRGPGQLAAARVIGAEYDNALAALRRRCETGDAAGAIALALSLTWYWQIFGRTTDAAHWLGAALAVPAAPGSPGSPGGPAVPGSPGGGTATDRDLARAIQLFSRADAGPSAADEAQMRELAGRLRDVPGMPGLYSALMRTFLGEDGALGALAGSADVWTSGVTRMFRAQFAENAGRLDETRADVAAALTCFGQAGDRWGRAATLPMRAQLRQYDDDLDGALADLAEARALAAEFGALSLSDQVYLDLHWIDLHLRRGDTGPALAGLDAARERVRRAASGWLLILLDVREASFRTRLGDLGRARELLAEAERGLRGVRTFPRDHGRTLVACVRAELALRTGDPAGARTALTEAYAAGLASRDLPMLAVVAVQVAAVAGALGRARESAVLLGVASRLRGAHDRTEPLVRELTARGRAELGEDSFGTAYTGGWHLDAETAVTATDPSRLR</sequence>
<comment type="similarity">
    <text evidence="1">Belongs to the AfsR/DnrI/RedD regulatory family.</text>
</comment>